<dbReference type="SUPFAM" id="SSF54427">
    <property type="entry name" value="NTF2-like"/>
    <property type="match status" value="1"/>
</dbReference>
<proteinExistence type="predicted"/>
<dbReference type="InterPro" id="IPR032710">
    <property type="entry name" value="NTF2-like_dom_sf"/>
</dbReference>
<feature type="non-terminal residue" evidence="1">
    <location>
        <position position="1"/>
    </location>
</feature>
<feature type="non-terminal residue" evidence="1">
    <location>
        <position position="141"/>
    </location>
</feature>
<organism evidence="1">
    <name type="scientific">marine metagenome</name>
    <dbReference type="NCBI Taxonomy" id="408172"/>
    <lineage>
        <taxon>unclassified sequences</taxon>
        <taxon>metagenomes</taxon>
        <taxon>ecological metagenomes</taxon>
    </lineage>
</organism>
<protein>
    <recommendedName>
        <fullName evidence="2">DUF4440 domain-containing protein</fullName>
    </recommendedName>
</protein>
<reference evidence="1" key="1">
    <citation type="submission" date="2018-05" db="EMBL/GenBank/DDBJ databases">
        <authorList>
            <person name="Lanie J.A."/>
            <person name="Ng W.-L."/>
            <person name="Kazmierczak K.M."/>
            <person name="Andrzejewski T.M."/>
            <person name="Davidsen T.M."/>
            <person name="Wayne K.J."/>
            <person name="Tettelin H."/>
            <person name="Glass J.I."/>
            <person name="Rusch D."/>
            <person name="Podicherti R."/>
            <person name="Tsui H.-C.T."/>
            <person name="Winkler M.E."/>
        </authorList>
    </citation>
    <scope>NUCLEOTIDE SEQUENCE</scope>
</reference>
<name>A0A382LH78_9ZZZZ</name>
<accession>A0A382LH78</accession>
<dbReference type="EMBL" id="UINC01087042">
    <property type="protein sequence ID" value="SVC36049.1"/>
    <property type="molecule type" value="Genomic_DNA"/>
</dbReference>
<sequence length="141" mass="16349">MKKLLLFLFIPLVSFSQVSYDDTMSINSISLTDSLDIMKVMKFQENAWNSGDINSFMQGYIKSDELVFSGKSGPVYGWNETRKRYLKNYPDTQTMGKLKFTVNKIRSVSSDVAFLIGEYYLTRSPEDSYGHFTLFWKKINN</sequence>
<gene>
    <name evidence="1" type="ORF">METZ01_LOCUS288903</name>
</gene>
<dbReference type="AlphaFoldDB" id="A0A382LH78"/>
<evidence type="ECO:0008006" key="2">
    <source>
        <dbReference type="Google" id="ProtNLM"/>
    </source>
</evidence>
<dbReference type="Gene3D" id="3.10.450.50">
    <property type="match status" value="1"/>
</dbReference>
<evidence type="ECO:0000313" key="1">
    <source>
        <dbReference type="EMBL" id="SVC36049.1"/>
    </source>
</evidence>